<gene>
    <name evidence="3" type="ORF">J2Z83_000369</name>
</gene>
<keyword evidence="2" id="KW-0732">Signal</keyword>
<dbReference type="PROSITE" id="PS51257">
    <property type="entry name" value="PROKAR_LIPOPROTEIN"/>
    <property type="match status" value="1"/>
</dbReference>
<evidence type="ECO:0000256" key="1">
    <source>
        <dbReference type="SAM" id="MobiDB-lite"/>
    </source>
</evidence>
<feature type="signal peptide" evidence="2">
    <location>
        <begin position="1"/>
        <end position="21"/>
    </location>
</feature>
<reference evidence="3 4" key="1">
    <citation type="submission" date="2021-03" db="EMBL/GenBank/DDBJ databases">
        <title>Genomic Encyclopedia of Type Strains, Phase IV (KMG-IV): sequencing the most valuable type-strain genomes for metagenomic binning, comparative biology and taxonomic classification.</title>
        <authorList>
            <person name="Goeker M."/>
        </authorList>
    </citation>
    <scope>NUCLEOTIDE SEQUENCE [LARGE SCALE GENOMIC DNA]</scope>
    <source>
        <strain evidence="3 4">DSM 25609</strain>
    </source>
</reference>
<dbReference type="RefSeq" id="WP_209461500.1">
    <property type="nucleotide sequence ID" value="NZ_CP110224.1"/>
</dbReference>
<dbReference type="EMBL" id="JAGGKX010000001">
    <property type="protein sequence ID" value="MBP1968277.1"/>
    <property type="molecule type" value="Genomic_DNA"/>
</dbReference>
<accession>A0ABS4IBG7</accession>
<evidence type="ECO:0008006" key="5">
    <source>
        <dbReference type="Google" id="ProtNLM"/>
    </source>
</evidence>
<evidence type="ECO:0000313" key="4">
    <source>
        <dbReference type="Proteomes" id="UP001519345"/>
    </source>
</evidence>
<protein>
    <recommendedName>
        <fullName evidence="5">Lipoprotein</fullName>
    </recommendedName>
</protein>
<sequence length="245" mass="28649">MRIIFLSIFFLILLSACNINNEPTIIKSDNPDSSNSQPELVEDEDEVQDNEEEVEEFIDFPLDDEQITVNLKMVPILSEYLNAIEDRKSVIEEMKLNRPHEKAEDIYLLEFSCQNHSCSYLLFNQAKDQEAYLLADLAKLSNVIMSPDNEKLLFKFNREKSLPLPLTNLVMIDFENWERLSLGNNTSDANILNYNWPLLKINWLDNKRIAVEKPAVIEPTSDRLEEWNQEETEERKTINMHIINN</sequence>
<evidence type="ECO:0000256" key="2">
    <source>
        <dbReference type="SAM" id="SignalP"/>
    </source>
</evidence>
<feature type="region of interest" description="Disordered" evidence="1">
    <location>
        <begin position="25"/>
        <end position="47"/>
    </location>
</feature>
<dbReference type="Proteomes" id="UP001519345">
    <property type="component" value="Unassembled WGS sequence"/>
</dbReference>
<proteinExistence type="predicted"/>
<evidence type="ECO:0000313" key="3">
    <source>
        <dbReference type="EMBL" id="MBP1968277.1"/>
    </source>
</evidence>
<comment type="caution">
    <text evidence="3">The sequence shown here is derived from an EMBL/GenBank/DDBJ whole genome shotgun (WGS) entry which is preliminary data.</text>
</comment>
<feature type="chain" id="PRO_5046150701" description="Lipoprotein" evidence="2">
    <location>
        <begin position="22"/>
        <end position="245"/>
    </location>
</feature>
<organism evidence="3 4">
    <name type="scientific">Virgibacillus natechei</name>
    <dbReference type="NCBI Taxonomy" id="1216297"/>
    <lineage>
        <taxon>Bacteria</taxon>
        <taxon>Bacillati</taxon>
        <taxon>Bacillota</taxon>
        <taxon>Bacilli</taxon>
        <taxon>Bacillales</taxon>
        <taxon>Bacillaceae</taxon>
        <taxon>Virgibacillus</taxon>
    </lineage>
</organism>
<name>A0ABS4IBG7_9BACI</name>
<keyword evidence="4" id="KW-1185">Reference proteome</keyword>